<reference evidence="3 4" key="1">
    <citation type="submission" date="2021-03" db="EMBL/GenBank/DDBJ databases">
        <authorList>
            <person name="Lee D.-H."/>
        </authorList>
    </citation>
    <scope>NUCLEOTIDE SEQUENCE [LARGE SCALE GENOMIC DNA]</scope>
    <source>
        <strain evidence="3 4">MMS20-R2-23</strain>
    </source>
</reference>
<gene>
    <name evidence="3" type="ORF">JQN83_10575</name>
</gene>
<dbReference type="PANTHER" id="PTHR47704:SF1">
    <property type="entry name" value="POTASSIUM TRANSPORTER KIMA"/>
    <property type="match status" value="1"/>
</dbReference>
<keyword evidence="2" id="KW-0472">Membrane</keyword>
<evidence type="ECO:0000313" key="3">
    <source>
        <dbReference type="EMBL" id="MBO4161253.1"/>
    </source>
</evidence>
<name>A0ABS3V6M1_9ACTN</name>
<organism evidence="3 4">
    <name type="scientific">Micromonospora antibiotica</name>
    <dbReference type="NCBI Taxonomy" id="2807623"/>
    <lineage>
        <taxon>Bacteria</taxon>
        <taxon>Bacillati</taxon>
        <taxon>Actinomycetota</taxon>
        <taxon>Actinomycetes</taxon>
        <taxon>Micromonosporales</taxon>
        <taxon>Micromonosporaceae</taxon>
        <taxon>Micromonospora</taxon>
    </lineage>
</organism>
<feature type="transmembrane region" description="Helical" evidence="2">
    <location>
        <begin position="70"/>
        <end position="100"/>
    </location>
</feature>
<dbReference type="Proteomes" id="UP000671399">
    <property type="component" value="Unassembled WGS sequence"/>
</dbReference>
<dbReference type="PANTHER" id="PTHR47704">
    <property type="entry name" value="POTASSIUM TRANSPORTER KIMA"/>
    <property type="match status" value="1"/>
</dbReference>
<feature type="region of interest" description="Disordered" evidence="1">
    <location>
        <begin position="14"/>
        <end position="37"/>
    </location>
</feature>
<accession>A0ABS3V6M1</accession>
<dbReference type="EMBL" id="JAGFWR010000004">
    <property type="protein sequence ID" value="MBO4161253.1"/>
    <property type="molecule type" value="Genomic_DNA"/>
</dbReference>
<sequence>MLDASISVAAGTDDIATTGTDPRRRPASRWRARRSGRAVPGRDRLSVLGGLAALSLDAMASVSYGPEAIVLVLAAAGGVGLGFTLPVTLAITGLLAVLVFSYRQVIAAFPDGGGAYAVAKRHLSRRTSLVAAASLVVDYVLNVAVSVAAGVAAWPPRSPRCCHTRCSCAWSSSRRSPW</sequence>
<dbReference type="RefSeq" id="WP_208566927.1">
    <property type="nucleotide sequence ID" value="NZ_JAGFWR010000004.1"/>
</dbReference>
<keyword evidence="2" id="KW-1133">Transmembrane helix</keyword>
<feature type="compositionally biased region" description="Basic residues" evidence="1">
    <location>
        <begin position="25"/>
        <end position="36"/>
    </location>
</feature>
<evidence type="ECO:0000313" key="4">
    <source>
        <dbReference type="Proteomes" id="UP000671399"/>
    </source>
</evidence>
<comment type="caution">
    <text evidence="3">The sequence shown here is derived from an EMBL/GenBank/DDBJ whole genome shotgun (WGS) entry which is preliminary data.</text>
</comment>
<evidence type="ECO:0000256" key="2">
    <source>
        <dbReference type="SAM" id="Phobius"/>
    </source>
</evidence>
<evidence type="ECO:0000256" key="1">
    <source>
        <dbReference type="SAM" id="MobiDB-lite"/>
    </source>
</evidence>
<keyword evidence="4" id="KW-1185">Reference proteome</keyword>
<protein>
    <submittedName>
        <fullName evidence="3">APC family permease</fullName>
    </submittedName>
</protein>
<feature type="transmembrane region" description="Helical" evidence="2">
    <location>
        <begin position="129"/>
        <end position="154"/>
    </location>
</feature>
<keyword evidence="2" id="KW-0812">Transmembrane</keyword>
<dbReference type="InterPro" id="IPR053153">
    <property type="entry name" value="APC_K+_Transporter"/>
</dbReference>
<proteinExistence type="predicted"/>